<dbReference type="PANTHER" id="PTHR42648:SF30">
    <property type="entry name" value="RIBONUCLEASE H-LIKE DOMAIN, GAG-PRE-INTEGRASE DOMAIN PROTEIN-RELATED"/>
    <property type="match status" value="1"/>
</dbReference>
<dbReference type="InterPro" id="IPR012337">
    <property type="entry name" value="RNaseH-like_sf"/>
</dbReference>
<dbReference type="PANTHER" id="PTHR42648">
    <property type="entry name" value="TRANSPOSASE, PUTATIVE-RELATED"/>
    <property type="match status" value="1"/>
</dbReference>
<dbReference type="Proteomes" id="UP001151760">
    <property type="component" value="Unassembled WGS sequence"/>
</dbReference>
<name>A0ABQ5ABQ1_9ASTR</name>
<evidence type="ECO:0000313" key="2">
    <source>
        <dbReference type="Proteomes" id="UP001151760"/>
    </source>
</evidence>
<evidence type="ECO:0000313" key="1">
    <source>
        <dbReference type="EMBL" id="GJS98545.1"/>
    </source>
</evidence>
<keyword evidence="2" id="KW-1185">Reference proteome</keyword>
<protein>
    <submittedName>
        <fullName evidence="1">Ribonuclease H-like domain-containing protein</fullName>
    </submittedName>
</protein>
<sequence>MTGDTCYGTGNSTNQQVSHGYNSFSLHGIPYGQAYLPWIQQSQATMLPQAFQTMTPQDHSWNMDTGVSSHLADNTGKHAKLPFYNSESSVDSVFEIIHSNIWTSPISSESGIKYYVIFLDHFSHFVWVYPLHKKSILFDNFVALRAYVNKQYNVDIKALQCDHDGEYDNTRFHDLFR</sequence>
<comment type="caution">
    <text evidence="1">The sequence shown here is derived from an EMBL/GenBank/DDBJ whole genome shotgun (WGS) entry which is preliminary data.</text>
</comment>
<proteinExistence type="predicted"/>
<reference evidence="1" key="1">
    <citation type="journal article" date="2022" name="Int. J. Mol. Sci.">
        <title>Draft Genome of Tanacetum Coccineum: Genomic Comparison of Closely Related Tanacetum-Family Plants.</title>
        <authorList>
            <person name="Yamashiro T."/>
            <person name="Shiraishi A."/>
            <person name="Nakayama K."/>
            <person name="Satake H."/>
        </authorList>
    </citation>
    <scope>NUCLEOTIDE SEQUENCE</scope>
</reference>
<dbReference type="InterPro" id="IPR036397">
    <property type="entry name" value="RNaseH_sf"/>
</dbReference>
<dbReference type="SUPFAM" id="SSF53098">
    <property type="entry name" value="Ribonuclease H-like"/>
    <property type="match status" value="1"/>
</dbReference>
<organism evidence="1 2">
    <name type="scientific">Tanacetum coccineum</name>
    <dbReference type="NCBI Taxonomy" id="301880"/>
    <lineage>
        <taxon>Eukaryota</taxon>
        <taxon>Viridiplantae</taxon>
        <taxon>Streptophyta</taxon>
        <taxon>Embryophyta</taxon>
        <taxon>Tracheophyta</taxon>
        <taxon>Spermatophyta</taxon>
        <taxon>Magnoliopsida</taxon>
        <taxon>eudicotyledons</taxon>
        <taxon>Gunneridae</taxon>
        <taxon>Pentapetalae</taxon>
        <taxon>asterids</taxon>
        <taxon>campanulids</taxon>
        <taxon>Asterales</taxon>
        <taxon>Asteraceae</taxon>
        <taxon>Asteroideae</taxon>
        <taxon>Anthemideae</taxon>
        <taxon>Anthemidinae</taxon>
        <taxon>Tanacetum</taxon>
    </lineage>
</organism>
<dbReference type="EMBL" id="BQNB010012053">
    <property type="protein sequence ID" value="GJS98545.1"/>
    <property type="molecule type" value="Genomic_DNA"/>
</dbReference>
<dbReference type="Gene3D" id="3.30.420.10">
    <property type="entry name" value="Ribonuclease H-like superfamily/Ribonuclease H"/>
    <property type="match status" value="1"/>
</dbReference>
<reference evidence="1" key="2">
    <citation type="submission" date="2022-01" db="EMBL/GenBank/DDBJ databases">
        <authorList>
            <person name="Yamashiro T."/>
            <person name="Shiraishi A."/>
            <person name="Satake H."/>
            <person name="Nakayama K."/>
        </authorList>
    </citation>
    <scope>NUCLEOTIDE SEQUENCE</scope>
</reference>
<accession>A0ABQ5ABQ1</accession>
<dbReference type="InterPro" id="IPR039537">
    <property type="entry name" value="Retrotran_Ty1/copia-like"/>
</dbReference>
<gene>
    <name evidence="1" type="ORF">Tco_0819715</name>
</gene>